<organism evidence="2 3">
    <name type="scientific">Ensete ventricosum</name>
    <name type="common">Abyssinian banana</name>
    <name type="synonym">Musa ensete</name>
    <dbReference type="NCBI Taxonomy" id="4639"/>
    <lineage>
        <taxon>Eukaryota</taxon>
        <taxon>Viridiplantae</taxon>
        <taxon>Streptophyta</taxon>
        <taxon>Embryophyta</taxon>
        <taxon>Tracheophyta</taxon>
        <taxon>Spermatophyta</taxon>
        <taxon>Magnoliopsida</taxon>
        <taxon>Liliopsida</taxon>
        <taxon>Zingiberales</taxon>
        <taxon>Musaceae</taxon>
        <taxon>Ensete</taxon>
    </lineage>
</organism>
<dbReference type="Proteomes" id="UP001222027">
    <property type="component" value="Unassembled WGS sequence"/>
</dbReference>
<sequence>MIYDAPLVALLSHLDSQLEEQKTSSATSASSTSPAVAPSTTAAPPLSRREASQQICVGTPAARDNAACALLRLAQLDAACSCVLPVSLSERLFRLLSLSNDSFSSISSEKDGDPLNLTKRARSLLLTEHPLSSPVLLQRQRTPGGSNLRPAASIYLVGPRVLL</sequence>
<evidence type="ECO:0000256" key="1">
    <source>
        <dbReference type="SAM" id="MobiDB-lite"/>
    </source>
</evidence>
<name>A0AAV8PDN5_ENSVE</name>
<feature type="region of interest" description="Disordered" evidence="1">
    <location>
        <begin position="21"/>
        <end position="49"/>
    </location>
</feature>
<keyword evidence="3" id="KW-1185">Reference proteome</keyword>
<evidence type="ECO:0000313" key="2">
    <source>
        <dbReference type="EMBL" id="KAJ8483536.1"/>
    </source>
</evidence>
<proteinExistence type="predicted"/>
<feature type="compositionally biased region" description="Low complexity" evidence="1">
    <location>
        <begin position="23"/>
        <end position="45"/>
    </location>
</feature>
<evidence type="ECO:0000313" key="3">
    <source>
        <dbReference type="Proteomes" id="UP001222027"/>
    </source>
</evidence>
<dbReference type="EMBL" id="JAQQAF010000005">
    <property type="protein sequence ID" value="KAJ8483536.1"/>
    <property type="molecule type" value="Genomic_DNA"/>
</dbReference>
<reference evidence="2 3" key="1">
    <citation type="submission" date="2022-12" db="EMBL/GenBank/DDBJ databases">
        <title>Chromosome-scale assembly of the Ensete ventricosum genome.</title>
        <authorList>
            <person name="Dussert Y."/>
            <person name="Stocks J."/>
            <person name="Wendawek A."/>
            <person name="Woldeyes F."/>
            <person name="Nichols R.A."/>
            <person name="Borrell J.S."/>
        </authorList>
    </citation>
    <scope>NUCLEOTIDE SEQUENCE [LARGE SCALE GENOMIC DNA]</scope>
    <source>
        <strain evidence="3">cv. Maze</strain>
        <tissue evidence="2">Seeds</tissue>
    </source>
</reference>
<gene>
    <name evidence="2" type="ORF">OPV22_016021</name>
</gene>
<protein>
    <submittedName>
        <fullName evidence="2">Uncharacterized protein</fullName>
    </submittedName>
</protein>
<dbReference type="AlphaFoldDB" id="A0AAV8PDN5"/>
<comment type="caution">
    <text evidence="2">The sequence shown here is derived from an EMBL/GenBank/DDBJ whole genome shotgun (WGS) entry which is preliminary data.</text>
</comment>
<accession>A0AAV8PDN5</accession>